<dbReference type="EMBL" id="LR215729">
    <property type="protein sequence ID" value="VEV98169.1"/>
    <property type="molecule type" value="Genomic_DNA"/>
</dbReference>
<feature type="compositionally biased region" description="Polar residues" evidence="1">
    <location>
        <begin position="68"/>
        <end position="77"/>
    </location>
</feature>
<evidence type="ECO:0000313" key="2">
    <source>
        <dbReference type="EMBL" id="VEV98169.1"/>
    </source>
</evidence>
<organism evidence="2">
    <name type="scientific">Pseudomonas marincola</name>
    <dbReference type="NCBI Taxonomy" id="437900"/>
    <lineage>
        <taxon>Bacteria</taxon>
        <taxon>Pseudomonadati</taxon>
        <taxon>Pseudomonadota</taxon>
        <taxon>Gammaproteobacteria</taxon>
        <taxon>Pseudomonadales</taxon>
        <taxon>Pseudomonadaceae</taxon>
        <taxon>Pseudomonas</taxon>
    </lineage>
</organism>
<name>A0A653E5Z6_9PSED</name>
<accession>A0A653E5Z6</accession>
<gene>
    <name evidence="2" type="ORF">PMYSY11_3125</name>
</gene>
<reference evidence="2" key="1">
    <citation type="submission" date="2019-02" db="EMBL/GenBank/DDBJ databases">
        <authorList>
            <consortium name="Genoscope - CEA"/>
            <person name="William W."/>
        </authorList>
    </citation>
    <scope>NUCLEOTIDE SEQUENCE [LARGE SCALE GENOMIC DNA]</scope>
    <source>
        <strain evidence="2">YSy11</strain>
    </source>
</reference>
<protein>
    <submittedName>
        <fullName evidence="2">Uncharacterized protein</fullName>
    </submittedName>
</protein>
<sequence>MCSDTSKVADSPVVPTATMALVPSCRWKSTSLLKLSQSRPPCASMGVTSATILPAIMQPLLPEKESRNGTGATSLAQDKSADESSDALIFHQFNHFDSCHPAICRPLARREDKFHAQRCATKWPTRWLLS</sequence>
<evidence type="ECO:0000256" key="1">
    <source>
        <dbReference type="SAM" id="MobiDB-lite"/>
    </source>
</evidence>
<feature type="region of interest" description="Disordered" evidence="1">
    <location>
        <begin position="59"/>
        <end position="80"/>
    </location>
</feature>
<dbReference type="AlphaFoldDB" id="A0A653E5Z6"/>
<proteinExistence type="predicted"/>